<evidence type="ECO:0000313" key="2">
    <source>
        <dbReference type="EMBL" id="AIJ45362.1"/>
    </source>
</evidence>
<evidence type="ECO:0000313" key="3">
    <source>
        <dbReference type="Proteomes" id="UP000028782"/>
    </source>
</evidence>
<keyword evidence="1" id="KW-0732">Signal</keyword>
<feature type="signal peptide" evidence="1">
    <location>
        <begin position="1"/>
        <end position="25"/>
    </location>
</feature>
<dbReference type="HOGENOM" id="CLU_128254_1_0_4"/>
<feature type="chain" id="PRO_5001716320" description="DUF5329 domain-containing protein" evidence="1">
    <location>
        <begin position="26"/>
        <end position="121"/>
    </location>
</feature>
<name>A0A076PPR4_COMTE</name>
<dbReference type="AlphaFoldDB" id="A0A076PPR4"/>
<dbReference type="KEGG" id="ctes:O987_06015"/>
<evidence type="ECO:0008006" key="4">
    <source>
        <dbReference type="Google" id="ProtNLM"/>
    </source>
</evidence>
<accession>A0A076PPR4</accession>
<organism evidence="2 3">
    <name type="scientific">Comamonas testosteroni TK102</name>
    <dbReference type="NCBI Taxonomy" id="1392005"/>
    <lineage>
        <taxon>Bacteria</taxon>
        <taxon>Pseudomonadati</taxon>
        <taxon>Pseudomonadota</taxon>
        <taxon>Betaproteobacteria</taxon>
        <taxon>Burkholderiales</taxon>
        <taxon>Comamonadaceae</taxon>
        <taxon>Comamonas</taxon>
    </lineage>
</organism>
<evidence type="ECO:0000256" key="1">
    <source>
        <dbReference type="SAM" id="SignalP"/>
    </source>
</evidence>
<dbReference type="Proteomes" id="UP000028782">
    <property type="component" value="Chromosome"/>
</dbReference>
<sequence length="121" mass="13345">MKHTITALLLSAASALSLAASPVPAATQEIEHLIGHLKSSGCEFQRNGSWHDSNKAAEHLRSKYDYLLKKGWVATAEDFIARAGTQSSISQKPYLVRCSGKEAETSASWLQAELKRYRSRQ</sequence>
<proteinExistence type="predicted"/>
<dbReference type="Pfam" id="PF17263">
    <property type="entry name" value="DUF5329"/>
    <property type="match status" value="1"/>
</dbReference>
<dbReference type="RefSeq" id="WP_043371120.1">
    <property type="nucleotide sequence ID" value="NZ_CP006704.1"/>
</dbReference>
<gene>
    <name evidence="2" type="ORF">O987_06015</name>
</gene>
<reference evidence="2 3" key="1">
    <citation type="journal article" date="2014" name="Genome Announc.">
        <title>Complete Genome Sequence of Polychlorinated Biphenyl Degrader Comamonas testosteroni TK102 (NBRC 109938).</title>
        <authorList>
            <person name="Fukuda K."/>
            <person name="Hosoyama A."/>
            <person name="Tsuchikane K."/>
            <person name="Ohji S."/>
            <person name="Yamazoe A."/>
            <person name="Fujita N."/>
            <person name="Shintani M."/>
            <person name="Kimbara K."/>
        </authorList>
    </citation>
    <scope>NUCLEOTIDE SEQUENCE [LARGE SCALE GENOMIC DNA]</scope>
    <source>
        <strain evidence="2">TK102</strain>
    </source>
</reference>
<protein>
    <recommendedName>
        <fullName evidence="4">DUF5329 domain-containing protein</fullName>
    </recommendedName>
</protein>
<dbReference type="InterPro" id="IPR035242">
    <property type="entry name" value="DUF5329"/>
</dbReference>
<dbReference type="EMBL" id="CP006704">
    <property type="protein sequence ID" value="AIJ45362.1"/>
    <property type="molecule type" value="Genomic_DNA"/>
</dbReference>